<dbReference type="SUPFAM" id="SSF75138">
    <property type="entry name" value="HprK N-terminal domain-like"/>
    <property type="match status" value="1"/>
</dbReference>
<dbReference type="NCBIfam" id="NF004167">
    <property type="entry name" value="PRK05632.1"/>
    <property type="match status" value="1"/>
</dbReference>
<dbReference type="InterPro" id="IPR050500">
    <property type="entry name" value="Phos_Acetyltrans/Butyryltrans"/>
</dbReference>
<dbReference type="RefSeq" id="WP_301414235.1">
    <property type="nucleotide sequence ID" value="NZ_CP098023.1"/>
</dbReference>
<proteinExistence type="inferred from homology"/>
<comment type="catalytic activity">
    <reaction evidence="12">
        <text>acetyl-CoA + phosphate = acetyl phosphate + CoA</text>
        <dbReference type="Rhea" id="RHEA:19521"/>
        <dbReference type="ChEBI" id="CHEBI:22191"/>
        <dbReference type="ChEBI" id="CHEBI:43474"/>
        <dbReference type="ChEBI" id="CHEBI:57287"/>
        <dbReference type="ChEBI" id="CHEBI:57288"/>
        <dbReference type="EC" id="2.3.1.8"/>
    </reaction>
</comment>
<evidence type="ECO:0000313" key="16">
    <source>
        <dbReference type="Proteomes" id="UP001321520"/>
    </source>
</evidence>
<comment type="domain">
    <text evidence="12">The N-terminal region seems to be important for proper quaternary structure. The C-terminal region contains the substrate-binding site.</text>
</comment>
<dbReference type="InterPro" id="IPR002505">
    <property type="entry name" value="PTA_PTB"/>
</dbReference>
<evidence type="ECO:0000256" key="8">
    <source>
        <dbReference type="ARBA" id="ARBA00022490"/>
    </source>
</evidence>
<comment type="similarity">
    <text evidence="4 12">In the N-terminal section; belongs to the CobB/CobQ family.</text>
</comment>
<dbReference type="Pfam" id="PF01515">
    <property type="entry name" value="PTA_PTB"/>
    <property type="match status" value="1"/>
</dbReference>
<evidence type="ECO:0000256" key="3">
    <source>
        <dbReference type="ARBA" id="ARBA00008756"/>
    </source>
</evidence>
<keyword evidence="16" id="KW-1185">Reference proteome</keyword>
<dbReference type="InterPro" id="IPR010766">
    <property type="entry name" value="DRTGG"/>
</dbReference>
<evidence type="ECO:0000259" key="14">
    <source>
        <dbReference type="Pfam" id="PF07085"/>
    </source>
</evidence>
<dbReference type="Gene3D" id="3.40.50.300">
    <property type="entry name" value="P-loop containing nucleotide triphosphate hydrolases"/>
    <property type="match status" value="1"/>
</dbReference>
<dbReference type="NCBIfam" id="TIGR00651">
    <property type="entry name" value="pta"/>
    <property type="match status" value="1"/>
</dbReference>
<keyword evidence="9 12" id="KW-0808">Transferase</keyword>
<accession>A0ABY9E627</accession>
<dbReference type="SUPFAM" id="SSF53659">
    <property type="entry name" value="Isocitrate/Isopropylmalate dehydrogenase-like"/>
    <property type="match status" value="1"/>
</dbReference>
<evidence type="ECO:0000256" key="11">
    <source>
        <dbReference type="ARBA" id="ARBA00031108"/>
    </source>
</evidence>
<evidence type="ECO:0000256" key="5">
    <source>
        <dbReference type="ARBA" id="ARBA00011643"/>
    </source>
</evidence>
<dbReference type="NCBIfam" id="NF007233">
    <property type="entry name" value="PRK09653.1"/>
    <property type="match status" value="1"/>
</dbReference>
<dbReference type="EMBL" id="CP098023">
    <property type="protein sequence ID" value="WKD48478.1"/>
    <property type="molecule type" value="Genomic_DNA"/>
</dbReference>
<evidence type="ECO:0000256" key="7">
    <source>
        <dbReference type="ARBA" id="ARBA00021528"/>
    </source>
</evidence>
<evidence type="ECO:0000256" key="1">
    <source>
        <dbReference type="ARBA" id="ARBA00004496"/>
    </source>
</evidence>
<comment type="subunit">
    <text evidence="5">Homohexamer.</text>
</comment>
<evidence type="ECO:0000256" key="2">
    <source>
        <dbReference type="ARBA" id="ARBA00004989"/>
    </source>
</evidence>
<comment type="subcellular location">
    <subcellularLocation>
        <location evidence="1 12">Cytoplasm</location>
    </subcellularLocation>
</comment>
<feature type="domain" description="Phosphate acetyl/butaryl transferase" evidence="13">
    <location>
        <begin position="394"/>
        <end position="709"/>
    </location>
</feature>
<evidence type="ECO:0000313" key="15">
    <source>
        <dbReference type="EMBL" id="WKD48478.1"/>
    </source>
</evidence>
<comment type="pathway">
    <text evidence="2 12">Metabolic intermediate biosynthesis; acetyl-CoA biosynthesis; acetyl-CoA from acetate: step 2/2.</text>
</comment>
<evidence type="ECO:0000259" key="13">
    <source>
        <dbReference type="Pfam" id="PF01515"/>
    </source>
</evidence>
<organism evidence="15 16">
    <name type="scientific">Microbulbifer spongiae</name>
    <dbReference type="NCBI Taxonomy" id="2944933"/>
    <lineage>
        <taxon>Bacteria</taxon>
        <taxon>Pseudomonadati</taxon>
        <taxon>Pseudomonadota</taxon>
        <taxon>Gammaproteobacteria</taxon>
        <taxon>Cellvibrionales</taxon>
        <taxon>Microbulbiferaceae</taxon>
        <taxon>Microbulbifer</taxon>
    </lineage>
</organism>
<keyword evidence="10 12" id="KW-0012">Acyltransferase</keyword>
<dbReference type="Gene3D" id="3.40.50.10750">
    <property type="entry name" value="Isocitrate/Isopropylmalate dehydrogenase-like"/>
    <property type="match status" value="1"/>
</dbReference>
<dbReference type="CDD" id="cd03109">
    <property type="entry name" value="DTBS"/>
    <property type="match status" value="1"/>
</dbReference>
<evidence type="ECO:0000256" key="4">
    <source>
        <dbReference type="ARBA" id="ARBA00009786"/>
    </source>
</evidence>
<dbReference type="InterPro" id="IPR028979">
    <property type="entry name" value="Ser_kin/Pase_Hpr-like_N_sf"/>
</dbReference>
<dbReference type="EC" id="2.3.1.8" evidence="6 12"/>
<gene>
    <name evidence="15" type="primary">pta</name>
    <name evidence="15" type="ORF">M8T91_11130</name>
</gene>
<dbReference type="PANTHER" id="PTHR43356">
    <property type="entry name" value="PHOSPHATE ACETYLTRANSFERASE"/>
    <property type="match status" value="1"/>
</dbReference>
<sequence>MPHNARTLMLVPVGAGVGMTSVSLGLIRALERNRVEVQFFKPVTEPSPNGATERTTEILRHNANLESPPPFSAQYAETQVSTGKMPELLEEILARYQSGSSQAEVIVVEGILPSSNSQFSNQLNHQIAKTLDAEVVLVTCPPGGAAKQLKERLEFAVRSFGGGDANRVVGCIINKIGAPLHHSDTPGAHAGMPPQGEALQESASSITKEALYRQVSLRIVGCIPWNADLLAPRALDLARHFDAQIINRGELESRRLRSVTFCSRSLANMLRRFTPGAMLVTSADRPDVVAGACLAVMNGVKIGCLLLTGGYQMDRALFKICTPAMETGLPILLVGANTWRTVMELQTFNLRTPADDRERVNRVQDFFASHLDENWVRSLSQASSRPRRMSPSAFRYHLTELARRSPKRIALPEGEEPRTIKAALICSERGIAQTILLGNAKTIQRVAEQQGLRLSDQVQIVNPAEVRERYVEPMVTLRRKKGLTQVVAQEQLRDNVVLGTMMLALDEVDGLVSGAIHTTANTIRPALQLIKAAPGEPLVSSIFFMLLPEQVLVYGDCAINPDPNAEQLAAIAIQSADSAAAFGIEPRVAMISYSTGTSGSGSDVDKVREATKIARQQRPKLIIDGPLQYDAALIKTVAAQKAPYSPVAGRATVFIFPDLNTGNTTYKAVQRSADLVSIGPMLQGLRKPVNDLSRGALVDDIVYTIALTAIQAQQRGQ</sequence>
<keyword evidence="8 12" id="KW-0963">Cytoplasm</keyword>
<dbReference type="Pfam" id="PF07085">
    <property type="entry name" value="DRTGG"/>
    <property type="match status" value="1"/>
</dbReference>
<dbReference type="InterPro" id="IPR004614">
    <property type="entry name" value="P_AcTrfase"/>
</dbReference>
<dbReference type="InterPro" id="IPR042112">
    <property type="entry name" value="P_AcTrfase_dom2"/>
</dbReference>
<evidence type="ECO:0000256" key="9">
    <source>
        <dbReference type="ARBA" id="ARBA00022679"/>
    </source>
</evidence>
<dbReference type="InterPro" id="IPR027417">
    <property type="entry name" value="P-loop_NTPase"/>
</dbReference>
<dbReference type="Pfam" id="PF13500">
    <property type="entry name" value="AAA_26"/>
    <property type="match status" value="1"/>
</dbReference>
<evidence type="ECO:0000256" key="10">
    <source>
        <dbReference type="ARBA" id="ARBA00023315"/>
    </source>
</evidence>
<evidence type="ECO:0000256" key="6">
    <source>
        <dbReference type="ARBA" id="ARBA00012707"/>
    </source>
</evidence>
<comment type="function">
    <text evidence="12">Involved in acetate metabolism.</text>
</comment>
<dbReference type="Gene3D" id="3.40.50.10950">
    <property type="match status" value="1"/>
</dbReference>
<reference evidence="15 16" key="1">
    <citation type="submission" date="2022-05" db="EMBL/GenBank/DDBJ databases">
        <title>Microbulbifer sp. nov., isolated from sponge.</title>
        <authorList>
            <person name="Gao L."/>
        </authorList>
    </citation>
    <scope>NUCLEOTIDE SEQUENCE [LARGE SCALE GENOMIC DNA]</scope>
    <source>
        <strain evidence="15 16">MI-G</strain>
    </source>
</reference>
<comment type="similarity">
    <text evidence="3 12">In the C-terminal section; belongs to the phosphate acetyltransferase and butyryltransferase family.</text>
</comment>
<dbReference type="PANTHER" id="PTHR43356:SF3">
    <property type="entry name" value="PHOSPHATE ACETYLTRANSFERASE"/>
    <property type="match status" value="1"/>
</dbReference>
<evidence type="ECO:0000256" key="12">
    <source>
        <dbReference type="PIRNR" id="PIRNR006107"/>
    </source>
</evidence>
<dbReference type="InterPro" id="IPR042113">
    <property type="entry name" value="P_AcTrfase_dom1"/>
</dbReference>
<feature type="domain" description="DRTGG" evidence="14">
    <location>
        <begin position="236"/>
        <end position="346"/>
    </location>
</feature>
<dbReference type="Proteomes" id="UP001321520">
    <property type="component" value="Chromosome"/>
</dbReference>
<name>A0ABY9E627_9GAMM</name>
<protein>
    <recommendedName>
        <fullName evidence="7 12">Phosphate acetyltransferase</fullName>
        <ecNumber evidence="6 12">2.3.1.8</ecNumber>
    </recommendedName>
    <alternativeName>
        <fullName evidence="11 12">Phosphotransacetylase</fullName>
    </alternativeName>
</protein>
<dbReference type="GO" id="GO:0008959">
    <property type="term" value="F:phosphate acetyltransferase activity"/>
    <property type="evidence" value="ECO:0007669"/>
    <property type="project" value="UniProtKB-EC"/>
</dbReference>
<dbReference type="InterPro" id="IPR016475">
    <property type="entry name" value="P-Actrans_bac"/>
</dbReference>
<dbReference type="PIRSF" id="PIRSF006107">
    <property type="entry name" value="PhpActrans_proteobac"/>
    <property type="match status" value="1"/>
</dbReference>
<dbReference type="Gene3D" id="3.40.1390.20">
    <property type="entry name" value="HprK N-terminal domain-like"/>
    <property type="match status" value="1"/>
</dbReference>
<dbReference type="SUPFAM" id="SSF52540">
    <property type="entry name" value="P-loop containing nucleoside triphosphate hydrolases"/>
    <property type="match status" value="1"/>
</dbReference>